<dbReference type="EMBL" id="CP045032">
    <property type="protein sequence ID" value="QFQ03355.1"/>
    <property type="molecule type" value="Genomic_DNA"/>
</dbReference>
<name>A0A5J6ZCB4_9CORY</name>
<accession>A0A5J6ZCB4</accession>
<dbReference type="KEGG" id="cuo:CUROG_10110"/>
<dbReference type="SUPFAM" id="SSF53756">
    <property type="entry name" value="UDP-Glycosyltransferase/glycogen phosphorylase"/>
    <property type="match status" value="1"/>
</dbReference>
<dbReference type="Gene3D" id="3.40.50.2000">
    <property type="entry name" value="Glycogen Phosphorylase B"/>
    <property type="match status" value="2"/>
</dbReference>
<dbReference type="RefSeq" id="WP_151903604.1">
    <property type="nucleotide sequence ID" value="NZ_CP045032.1"/>
</dbReference>
<reference evidence="2" key="1">
    <citation type="submission" date="2019-10" db="EMBL/GenBank/DDBJ databases">
        <title>Complete genome sequence of Corynebacterium urogenitalis DSM 108747, isolated from the genital tract of a cow.</title>
        <authorList>
            <person name="Ruckert C."/>
            <person name="Ballas P."/>
            <person name="Wagener K."/>
            <person name="Drillich M."/>
            <person name="Kaempfer P."/>
            <person name="Busse H.-J."/>
            <person name="Ehling-Schulz M."/>
        </authorList>
    </citation>
    <scope>NUCLEOTIDE SEQUENCE [LARGE SCALE GENOMIC DNA]</scope>
    <source>
        <strain evidence="2">LMM 1652</strain>
    </source>
</reference>
<gene>
    <name evidence="1" type="ORF">CUROG_10110</name>
</gene>
<evidence type="ECO:0000313" key="2">
    <source>
        <dbReference type="Proteomes" id="UP000326711"/>
    </source>
</evidence>
<proteinExistence type="predicted"/>
<organism evidence="1 2">
    <name type="scientific">Corynebacterium urogenitale</name>
    <dbReference type="NCBI Taxonomy" id="2487892"/>
    <lineage>
        <taxon>Bacteria</taxon>
        <taxon>Bacillati</taxon>
        <taxon>Actinomycetota</taxon>
        <taxon>Actinomycetes</taxon>
        <taxon>Mycobacteriales</taxon>
        <taxon>Corynebacteriaceae</taxon>
        <taxon>Corynebacterium</taxon>
    </lineage>
</organism>
<sequence length="298" mass="32135">MNHLIVGPDGHGVTEYALGLARATNATSVIREETFGSAPLPEGPIHVTFTDHLFGDTAETLLARLGDRPFSVSLHDIPQPEEGEGRYARRAEIYRTLASAADVAVVNSEHEARFFPAGASAPAVIRLPIPVIHAPFAPEDGTVGVLGFLYPGKGHEDLVAALPEATLRFLGAVSAGHEEWADRLVASGRNVELTGWLTDDELAGGIGRIAVPVCPHRHFSASGSLMTWLGAGRKVLVTDSDYAREIDAWLPGRVTLVEEGGWRDAVEKHVPEQLDPPRYGWSEVANLWEEAWHSAGLK</sequence>
<dbReference type="AlphaFoldDB" id="A0A5J6ZCB4"/>
<evidence type="ECO:0000313" key="1">
    <source>
        <dbReference type="EMBL" id="QFQ03355.1"/>
    </source>
</evidence>
<evidence type="ECO:0008006" key="3">
    <source>
        <dbReference type="Google" id="ProtNLM"/>
    </source>
</evidence>
<dbReference type="Proteomes" id="UP000326711">
    <property type="component" value="Chromosome"/>
</dbReference>
<dbReference type="OrthoDB" id="4120491at2"/>
<protein>
    <recommendedName>
        <fullName evidence="3">Glycosyltransferase</fullName>
    </recommendedName>
</protein>
<keyword evidence="2" id="KW-1185">Reference proteome</keyword>